<dbReference type="SUPFAM" id="SSF54001">
    <property type="entry name" value="Cysteine proteinases"/>
    <property type="match status" value="1"/>
</dbReference>
<reference evidence="3 4" key="1">
    <citation type="journal article" date="2018" name="Mar. Genomics">
        <title>Complete genome sequence of Marinifilaceae bacterium strain SPP2, isolated from the Antarctic marine sediment.</title>
        <authorList>
            <person name="Watanabe M."/>
            <person name="Kojima H."/>
            <person name="Fukui M."/>
        </authorList>
    </citation>
    <scope>NUCLEOTIDE SEQUENCE [LARGE SCALE GENOMIC DNA]</scope>
    <source>
        <strain evidence="3 4">SPP2</strain>
    </source>
</reference>
<evidence type="ECO:0000259" key="1">
    <source>
        <dbReference type="Pfam" id="PF01841"/>
    </source>
</evidence>
<dbReference type="Pfam" id="PF12969">
    <property type="entry name" value="DUF3857"/>
    <property type="match status" value="1"/>
</dbReference>
<reference evidence="4" key="2">
    <citation type="journal article" date="2020" name="Antonie Van Leeuwenhoek">
        <title>Labilibaculum antarcticum sp. nov., a novel facultative anaerobic, psychrotorelant bacterium isolated from marine sediment of Antarctica.</title>
        <authorList>
            <person name="Watanabe M."/>
            <person name="Kojima H."/>
            <person name="Fukui M."/>
        </authorList>
    </citation>
    <scope>NUCLEOTIDE SEQUENCE [LARGE SCALE GENOMIC DNA]</scope>
    <source>
        <strain evidence="4">SPP2</strain>
    </source>
</reference>
<proteinExistence type="predicted"/>
<feature type="domain" description="DUF3857" evidence="2">
    <location>
        <begin position="67"/>
        <end position="216"/>
    </location>
</feature>
<organism evidence="3 4">
    <name type="scientific">Labilibaculum antarcticum</name>
    <dbReference type="NCBI Taxonomy" id="1717717"/>
    <lineage>
        <taxon>Bacteria</taxon>
        <taxon>Pseudomonadati</taxon>
        <taxon>Bacteroidota</taxon>
        <taxon>Bacteroidia</taxon>
        <taxon>Marinilabiliales</taxon>
        <taxon>Marinifilaceae</taxon>
        <taxon>Labilibaculum</taxon>
    </lineage>
</organism>
<sequence length="647" mass="75738">MKTILRLVLLLIFSQLTICTLNAQKIRYGKISKDEFALEECSYEKDASAVILSRTCTVDLSYTAIRYFYHVRIKILKEEGFDQANIKLSYYRKDQLENISGVKGQTINLSDRGKSEVSEISKKSIFDVDVNENYGEVRFTMPNVKVGSIIEYQYKTSSHFYSYLDTWYFQDEIPTFYSSLKVNMPETFRYNLVMFGSRIQGKYPDSKENEWILTNLLSIKEEAYVNGYHDFVEQIRFQLAGYYTREESIRGGSPKFVNSMMTYENLAKEYIERIQFLGRKGFAKKQLETILDGNENNWEKIEKIYDFVRTKVKWNGEYRIYPVKSAPNILEEKEGTNSEINFLLVLLLREAGLECNPALARTNTRGLIQKDYPLLSQFDQVFACVELYGKQHFLNATSSYRPYGLLAEEDLNFHAFVLRKEKPYWAKIVPNDKNHEDIIITYDYSDLLKPTCSLKLRETGYFAANSRKELAESGSETWMSDLFDLEKFDFQVDSLQFKNEENVNLSLQMECNLKLEDGLDEDTEFKYISLFKNKDLKNPFLKETRQYRIDYNYPRTKTYMVKFILPDGYQFEDYPKGKSIALPEDSGSFKLSSQLLGKELTVRTSFSINVVAFTKEYYEVLREFYSKMIDTMGAQVIIRKSDNISEK</sequence>
<dbReference type="Proteomes" id="UP000218267">
    <property type="component" value="Chromosome"/>
</dbReference>
<protein>
    <recommendedName>
        <fullName evidence="5">DUF3857 domain-containing protein</fullName>
    </recommendedName>
</protein>
<dbReference type="Gene3D" id="3.10.620.30">
    <property type="match status" value="1"/>
</dbReference>
<dbReference type="EMBL" id="AP018042">
    <property type="protein sequence ID" value="BAX79597.1"/>
    <property type="molecule type" value="Genomic_DNA"/>
</dbReference>
<dbReference type="InterPro" id="IPR038765">
    <property type="entry name" value="Papain-like_cys_pep_sf"/>
</dbReference>
<dbReference type="OrthoDB" id="98874at2"/>
<dbReference type="InterPro" id="IPR002931">
    <property type="entry name" value="Transglutaminase-like"/>
</dbReference>
<dbReference type="InterPro" id="IPR024618">
    <property type="entry name" value="DUF3857"/>
</dbReference>
<accession>A0A1Y1CGV4</accession>
<name>A0A1Y1CGV4_9BACT</name>
<dbReference type="KEGG" id="mbas:ALGA_1211"/>
<evidence type="ECO:0000313" key="3">
    <source>
        <dbReference type="EMBL" id="BAX79597.1"/>
    </source>
</evidence>
<evidence type="ECO:0000259" key="2">
    <source>
        <dbReference type="Pfam" id="PF12969"/>
    </source>
</evidence>
<keyword evidence="4" id="KW-1185">Reference proteome</keyword>
<dbReference type="AlphaFoldDB" id="A0A1Y1CGV4"/>
<dbReference type="Pfam" id="PF01841">
    <property type="entry name" value="Transglut_core"/>
    <property type="match status" value="1"/>
</dbReference>
<evidence type="ECO:0008006" key="5">
    <source>
        <dbReference type="Google" id="ProtNLM"/>
    </source>
</evidence>
<gene>
    <name evidence="3" type="ORF">ALGA_1211</name>
</gene>
<evidence type="ECO:0000313" key="4">
    <source>
        <dbReference type="Proteomes" id="UP000218267"/>
    </source>
</evidence>
<dbReference type="Gene3D" id="2.60.120.1130">
    <property type="match status" value="1"/>
</dbReference>
<feature type="domain" description="Transglutaminase-like" evidence="1">
    <location>
        <begin position="289"/>
        <end position="364"/>
    </location>
</feature>
<dbReference type="Gene3D" id="2.60.40.3140">
    <property type="match status" value="1"/>
</dbReference>
<dbReference type="RefSeq" id="WP_096428493.1">
    <property type="nucleotide sequence ID" value="NZ_AP018042.1"/>
</dbReference>